<dbReference type="PANTHER" id="PTHR30474:SF2">
    <property type="entry name" value="PEPTIDOGLYCAN GLYCOSYLTRANSFERASE FTSW-RELATED"/>
    <property type="match status" value="1"/>
</dbReference>
<dbReference type="GO" id="GO:0009252">
    <property type="term" value="P:peptidoglycan biosynthetic process"/>
    <property type="evidence" value="ECO:0007669"/>
    <property type="project" value="UniProtKB-KW"/>
</dbReference>
<evidence type="ECO:0000256" key="7">
    <source>
        <dbReference type="ARBA" id="ARBA00022989"/>
    </source>
</evidence>
<feature type="transmembrane region" description="Helical" evidence="17">
    <location>
        <begin position="176"/>
        <end position="191"/>
    </location>
</feature>
<dbReference type="EC" id="2.4.99.28" evidence="14"/>
<dbReference type="GO" id="GO:0005886">
    <property type="term" value="C:plasma membrane"/>
    <property type="evidence" value="ECO:0007669"/>
    <property type="project" value="TreeGrafter"/>
</dbReference>
<evidence type="ECO:0000256" key="2">
    <source>
        <dbReference type="ARBA" id="ARBA00022676"/>
    </source>
</evidence>
<comment type="subcellular location">
    <subcellularLocation>
        <location evidence="1">Membrane</location>
        <topology evidence="1">Multi-pass membrane protein</topology>
    </subcellularLocation>
</comment>
<keyword evidence="19" id="KW-1185">Reference proteome</keyword>
<proteinExistence type="inferred from homology"/>
<feature type="transmembrane region" description="Helical" evidence="17">
    <location>
        <begin position="58"/>
        <end position="76"/>
    </location>
</feature>
<feature type="transmembrane region" description="Helical" evidence="17">
    <location>
        <begin position="358"/>
        <end position="379"/>
    </location>
</feature>
<comment type="similarity">
    <text evidence="11">Belongs to the SEDS family. FtsW subfamily.</text>
</comment>
<dbReference type="PANTHER" id="PTHR30474">
    <property type="entry name" value="CELL CYCLE PROTEIN"/>
    <property type="match status" value="1"/>
</dbReference>
<dbReference type="GO" id="GO:0008360">
    <property type="term" value="P:regulation of cell shape"/>
    <property type="evidence" value="ECO:0007669"/>
    <property type="project" value="UniProtKB-KW"/>
</dbReference>
<gene>
    <name evidence="18" type="ORF">SAMN05421730_101637</name>
</gene>
<name>A0A1D3TVA0_9FIRM</name>
<evidence type="ECO:0000313" key="18">
    <source>
        <dbReference type="EMBL" id="SCP98068.1"/>
    </source>
</evidence>
<dbReference type="AlphaFoldDB" id="A0A1D3TVA0"/>
<feature type="transmembrane region" description="Helical" evidence="17">
    <location>
        <begin position="284"/>
        <end position="309"/>
    </location>
</feature>
<organism evidence="18 19">
    <name type="scientific">Anaerobium acetethylicum</name>
    <dbReference type="NCBI Taxonomy" id="1619234"/>
    <lineage>
        <taxon>Bacteria</taxon>
        <taxon>Bacillati</taxon>
        <taxon>Bacillota</taxon>
        <taxon>Clostridia</taxon>
        <taxon>Lachnospirales</taxon>
        <taxon>Lachnospiraceae</taxon>
        <taxon>Anaerobium</taxon>
    </lineage>
</organism>
<accession>A0A1D3TVA0</accession>
<feature type="transmembrane region" description="Helical" evidence="17">
    <location>
        <begin position="88"/>
        <end position="107"/>
    </location>
</feature>
<keyword evidence="2" id="KW-0328">Glycosyltransferase</keyword>
<keyword evidence="3" id="KW-0808">Transferase</keyword>
<keyword evidence="5" id="KW-0133">Cell shape</keyword>
<evidence type="ECO:0000256" key="13">
    <source>
        <dbReference type="ARBA" id="ARBA00041418"/>
    </source>
</evidence>
<reference evidence="18 19" key="1">
    <citation type="submission" date="2016-09" db="EMBL/GenBank/DDBJ databases">
        <authorList>
            <person name="Capua I."/>
            <person name="De Benedictis P."/>
            <person name="Joannis T."/>
            <person name="Lombin L.H."/>
            <person name="Cattoli G."/>
        </authorList>
    </citation>
    <scope>NUCLEOTIDE SEQUENCE [LARGE SCALE GENOMIC DNA]</scope>
    <source>
        <strain evidence="18 19">GluBS11</strain>
    </source>
</reference>
<sequence length="387" mass="42693">MAQRIRERRRKNKEGLYFDYSLLFIVIFLVSFGLIMLYSASSFEAQVKFGHSSYYLKKQLLCTAIGSAFLIILTLIDYRFWRFLRIPIYIVGLCLIFLVRTPLGITANGATRWVSLPGGFSFQPSEVAKVAVIIFFSDALCRLGKSIQKPSSLVKLAIYGMPFLLAIMFLTDNMSTTIILAGIIFVMIFVATPQYGRFVVLGLGVLAIAGGMIYAISAELIPSEISFRLVRIQTWLNPEAYAQEGGFQTMQALYAIGSGGVFGKGLGKSIQKIDFLPEAQNDMIFSVICEELGVVGGIAVILLFLLLLWRFMIIANNAPDLFGSMLVVGVMSHIALQVVFNIAVVTNTIPNTGITLPFISYGGTSVIFLMAEMGLVLSVSKRIRLED</sequence>
<dbReference type="Proteomes" id="UP000199315">
    <property type="component" value="Unassembled WGS sequence"/>
</dbReference>
<evidence type="ECO:0000256" key="17">
    <source>
        <dbReference type="SAM" id="Phobius"/>
    </source>
</evidence>
<keyword evidence="8 17" id="KW-0472">Membrane</keyword>
<keyword evidence="18" id="KW-0131">Cell cycle</keyword>
<evidence type="ECO:0000256" key="10">
    <source>
        <dbReference type="ARBA" id="ARBA00033270"/>
    </source>
</evidence>
<feature type="transmembrane region" description="Helical" evidence="17">
    <location>
        <begin position="321"/>
        <end position="346"/>
    </location>
</feature>
<evidence type="ECO:0000256" key="4">
    <source>
        <dbReference type="ARBA" id="ARBA00022692"/>
    </source>
</evidence>
<feature type="transmembrane region" description="Helical" evidence="17">
    <location>
        <begin position="20"/>
        <end position="38"/>
    </location>
</feature>
<dbReference type="OrthoDB" id="9812661at2"/>
<dbReference type="GO" id="GO:0032153">
    <property type="term" value="C:cell division site"/>
    <property type="evidence" value="ECO:0007669"/>
    <property type="project" value="TreeGrafter"/>
</dbReference>
<comment type="catalytic activity">
    <reaction evidence="15">
        <text>[GlcNAc-(1-&gt;4)-Mur2Ac(oyl-L-Ala-gamma-D-Glu-L-Lys-D-Ala-D-Ala)](n)-di-trans,octa-cis-undecaprenyl diphosphate + beta-D-GlcNAc-(1-&gt;4)-Mur2Ac(oyl-L-Ala-gamma-D-Glu-L-Lys-D-Ala-D-Ala)-di-trans,octa-cis-undecaprenyl diphosphate = [GlcNAc-(1-&gt;4)-Mur2Ac(oyl-L-Ala-gamma-D-Glu-L-Lys-D-Ala-D-Ala)](n+1)-di-trans,octa-cis-undecaprenyl diphosphate + di-trans,octa-cis-undecaprenyl diphosphate + H(+)</text>
        <dbReference type="Rhea" id="RHEA:23708"/>
        <dbReference type="Rhea" id="RHEA-COMP:9602"/>
        <dbReference type="Rhea" id="RHEA-COMP:9603"/>
        <dbReference type="ChEBI" id="CHEBI:15378"/>
        <dbReference type="ChEBI" id="CHEBI:58405"/>
        <dbReference type="ChEBI" id="CHEBI:60033"/>
        <dbReference type="ChEBI" id="CHEBI:78435"/>
        <dbReference type="EC" id="2.4.99.28"/>
    </reaction>
</comment>
<evidence type="ECO:0000256" key="5">
    <source>
        <dbReference type="ARBA" id="ARBA00022960"/>
    </source>
</evidence>
<comment type="function">
    <text evidence="16">Peptidoglycan polymerase that is essential for cell division.</text>
</comment>
<protein>
    <recommendedName>
        <fullName evidence="12">Probable peptidoglycan glycosyltransferase FtsW</fullName>
        <ecNumber evidence="14">2.4.99.28</ecNumber>
    </recommendedName>
    <alternativeName>
        <fullName evidence="13">Cell division protein FtsW</fullName>
    </alternativeName>
    <alternativeName>
        <fullName evidence="10">Cell wall polymerase</fullName>
    </alternativeName>
    <alternativeName>
        <fullName evidence="9">Peptidoglycan polymerase</fullName>
    </alternativeName>
</protein>
<evidence type="ECO:0000256" key="15">
    <source>
        <dbReference type="ARBA" id="ARBA00049902"/>
    </source>
</evidence>
<dbReference type="GO" id="GO:0008955">
    <property type="term" value="F:peptidoglycan glycosyltransferase activity"/>
    <property type="evidence" value="ECO:0007669"/>
    <property type="project" value="UniProtKB-EC"/>
</dbReference>
<dbReference type="InterPro" id="IPR001182">
    <property type="entry name" value="FtsW/RodA"/>
</dbReference>
<keyword evidence="7 17" id="KW-1133">Transmembrane helix</keyword>
<evidence type="ECO:0000256" key="6">
    <source>
        <dbReference type="ARBA" id="ARBA00022984"/>
    </source>
</evidence>
<dbReference type="GO" id="GO:0051301">
    <property type="term" value="P:cell division"/>
    <property type="evidence" value="ECO:0007669"/>
    <property type="project" value="UniProtKB-KW"/>
</dbReference>
<evidence type="ECO:0000256" key="9">
    <source>
        <dbReference type="ARBA" id="ARBA00032370"/>
    </source>
</evidence>
<feature type="transmembrane region" description="Helical" evidence="17">
    <location>
        <begin position="198"/>
        <end position="217"/>
    </location>
</feature>
<dbReference type="Pfam" id="PF01098">
    <property type="entry name" value="FTSW_RODA_SPOVE"/>
    <property type="match status" value="1"/>
</dbReference>
<keyword evidence="4 17" id="KW-0812">Transmembrane</keyword>
<dbReference type="EMBL" id="FMKA01000016">
    <property type="protein sequence ID" value="SCP98068.1"/>
    <property type="molecule type" value="Genomic_DNA"/>
</dbReference>
<evidence type="ECO:0000313" key="19">
    <source>
        <dbReference type="Proteomes" id="UP000199315"/>
    </source>
</evidence>
<evidence type="ECO:0000256" key="12">
    <source>
        <dbReference type="ARBA" id="ARBA00041185"/>
    </source>
</evidence>
<keyword evidence="18" id="KW-0132">Cell division</keyword>
<evidence type="ECO:0000256" key="1">
    <source>
        <dbReference type="ARBA" id="ARBA00004141"/>
    </source>
</evidence>
<evidence type="ECO:0000256" key="11">
    <source>
        <dbReference type="ARBA" id="ARBA00038053"/>
    </source>
</evidence>
<dbReference type="STRING" id="1619234.SAMN05421730_101637"/>
<keyword evidence="6" id="KW-0573">Peptidoglycan synthesis</keyword>
<evidence type="ECO:0000256" key="14">
    <source>
        <dbReference type="ARBA" id="ARBA00044770"/>
    </source>
</evidence>
<evidence type="ECO:0000256" key="8">
    <source>
        <dbReference type="ARBA" id="ARBA00023136"/>
    </source>
</evidence>
<evidence type="ECO:0000256" key="16">
    <source>
        <dbReference type="ARBA" id="ARBA00049966"/>
    </source>
</evidence>
<dbReference type="RefSeq" id="WP_091234838.1">
    <property type="nucleotide sequence ID" value="NZ_FMKA01000016.1"/>
</dbReference>
<dbReference type="GO" id="GO:0015648">
    <property type="term" value="F:lipid-linked peptidoglycan transporter activity"/>
    <property type="evidence" value="ECO:0007669"/>
    <property type="project" value="TreeGrafter"/>
</dbReference>
<evidence type="ECO:0000256" key="3">
    <source>
        <dbReference type="ARBA" id="ARBA00022679"/>
    </source>
</evidence>